<accession>A0A381PZ36</accession>
<evidence type="ECO:0000256" key="2">
    <source>
        <dbReference type="ARBA" id="ARBA00022475"/>
    </source>
</evidence>
<evidence type="ECO:0000256" key="7">
    <source>
        <dbReference type="ARBA" id="ARBA00023315"/>
    </source>
</evidence>
<dbReference type="NCBIfam" id="TIGR00546">
    <property type="entry name" value="lnt"/>
    <property type="match status" value="1"/>
</dbReference>
<dbReference type="GO" id="GO:0016410">
    <property type="term" value="F:N-acyltransferase activity"/>
    <property type="evidence" value="ECO:0007669"/>
    <property type="project" value="InterPro"/>
</dbReference>
<dbReference type="InterPro" id="IPR003010">
    <property type="entry name" value="C-N_Hydrolase"/>
</dbReference>
<feature type="transmembrane region" description="Helical" evidence="8">
    <location>
        <begin position="12"/>
        <end position="31"/>
    </location>
</feature>
<dbReference type="EMBL" id="UINC01001138">
    <property type="protein sequence ID" value="SUZ71908.1"/>
    <property type="molecule type" value="Genomic_DNA"/>
</dbReference>
<dbReference type="Gene3D" id="3.60.110.10">
    <property type="entry name" value="Carbon-nitrogen hydrolase"/>
    <property type="match status" value="1"/>
</dbReference>
<sequence length="420" mass="48817">MFQSKDLKHSIVLGFISSITSNLIILNWIALNSGTSVTTAIISYLVLSLYLTIFWILFVISIHFTPKKIELFFIPFSWIFFVEFLRNLGPLAGPWMNLSLTQSGYIRIIQLVNIETHAVSFIVILFNIMLYRYFIEKKMIFIKYFILLLCVILFFGNYQFNHQNNRLVDKSINVSIGQPVIFSDEKWNRELKQKNFQIMESLLLKSLEEKAEIIVWPEVSVPSYLATNINDRLFFQEKLMDNDSFLILGIPERKFIDGQHFSYNSVMVMYPNGSFSTYQKLFLVPFAEYVPFFKSWLTKINQFDDMGNFTPGTEYKTFPIKDYKIATLICYDSSDPKIVKTMVQNGADILFIVTNDSYVGKFMPYQHFELAKLRAIEQRIPVVQSANNGISGIILPSGEVVYKSDLNERVVHTEKIPIYE</sequence>
<evidence type="ECO:0000313" key="10">
    <source>
        <dbReference type="EMBL" id="SUZ71908.1"/>
    </source>
</evidence>
<evidence type="ECO:0000256" key="5">
    <source>
        <dbReference type="ARBA" id="ARBA00022989"/>
    </source>
</evidence>
<keyword evidence="6 8" id="KW-0472">Membrane</keyword>
<dbReference type="Pfam" id="PF00795">
    <property type="entry name" value="CN_hydrolase"/>
    <property type="match status" value="1"/>
</dbReference>
<dbReference type="HAMAP" id="MF_01148">
    <property type="entry name" value="Lnt"/>
    <property type="match status" value="1"/>
</dbReference>
<evidence type="ECO:0000256" key="1">
    <source>
        <dbReference type="ARBA" id="ARBA00004651"/>
    </source>
</evidence>
<dbReference type="PROSITE" id="PS50263">
    <property type="entry name" value="CN_HYDROLASE"/>
    <property type="match status" value="1"/>
</dbReference>
<evidence type="ECO:0000256" key="6">
    <source>
        <dbReference type="ARBA" id="ARBA00023136"/>
    </source>
</evidence>
<dbReference type="CDD" id="cd07571">
    <property type="entry name" value="ALP_N-acyl_transferase"/>
    <property type="match status" value="1"/>
</dbReference>
<feature type="transmembrane region" description="Helical" evidence="8">
    <location>
        <begin position="108"/>
        <end position="129"/>
    </location>
</feature>
<dbReference type="InterPro" id="IPR036526">
    <property type="entry name" value="C-N_Hydrolase_sf"/>
</dbReference>
<evidence type="ECO:0000256" key="4">
    <source>
        <dbReference type="ARBA" id="ARBA00022692"/>
    </source>
</evidence>
<protein>
    <recommendedName>
        <fullName evidence="9">CN hydrolase domain-containing protein</fullName>
    </recommendedName>
</protein>
<dbReference type="InterPro" id="IPR004563">
    <property type="entry name" value="Apolipo_AcylTrfase"/>
</dbReference>
<feature type="transmembrane region" description="Helical" evidence="8">
    <location>
        <begin position="141"/>
        <end position="160"/>
    </location>
</feature>
<gene>
    <name evidence="10" type="ORF">METZ01_LOCUS24762</name>
</gene>
<evidence type="ECO:0000256" key="3">
    <source>
        <dbReference type="ARBA" id="ARBA00022679"/>
    </source>
</evidence>
<dbReference type="Pfam" id="PF20154">
    <property type="entry name" value="LNT_N"/>
    <property type="match status" value="1"/>
</dbReference>
<keyword evidence="4 8" id="KW-0812">Transmembrane</keyword>
<keyword evidence="7" id="KW-0012">Acyltransferase</keyword>
<dbReference type="InterPro" id="IPR045378">
    <property type="entry name" value="LNT_N"/>
</dbReference>
<dbReference type="PANTHER" id="PTHR38686">
    <property type="entry name" value="APOLIPOPROTEIN N-ACYLTRANSFERASE"/>
    <property type="match status" value="1"/>
</dbReference>
<evidence type="ECO:0000259" key="9">
    <source>
        <dbReference type="PROSITE" id="PS50263"/>
    </source>
</evidence>
<name>A0A381PZ36_9ZZZZ</name>
<proteinExistence type="inferred from homology"/>
<dbReference type="GO" id="GO:0042158">
    <property type="term" value="P:lipoprotein biosynthetic process"/>
    <property type="evidence" value="ECO:0007669"/>
    <property type="project" value="InterPro"/>
</dbReference>
<keyword evidence="3" id="KW-0808">Transferase</keyword>
<comment type="subcellular location">
    <subcellularLocation>
        <location evidence="1">Cell membrane</location>
        <topology evidence="1">Multi-pass membrane protein</topology>
    </subcellularLocation>
</comment>
<organism evidence="10">
    <name type="scientific">marine metagenome</name>
    <dbReference type="NCBI Taxonomy" id="408172"/>
    <lineage>
        <taxon>unclassified sequences</taxon>
        <taxon>metagenomes</taxon>
        <taxon>ecological metagenomes</taxon>
    </lineage>
</organism>
<feature type="transmembrane region" description="Helical" evidence="8">
    <location>
        <begin position="37"/>
        <end position="59"/>
    </location>
</feature>
<dbReference type="GO" id="GO:0005886">
    <property type="term" value="C:plasma membrane"/>
    <property type="evidence" value="ECO:0007669"/>
    <property type="project" value="UniProtKB-SubCell"/>
</dbReference>
<dbReference type="SUPFAM" id="SSF56317">
    <property type="entry name" value="Carbon-nitrogen hydrolase"/>
    <property type="match status" value="1"/>
</dbReference>
<feature type="transmembrane region" description="Helical" evidence="8">
    <location>
        <begin position="71"/>
        <end position="88"/>
    </location>
</feature>
<dbReference type="AlphaFoldDB" id="A0A381PZ36"/>
<evidence type="ECO:0000256" key="8">
    <source>
        <dbReference type="SAM" id="Phobius"/>
    </source>
</evidence>
<feature type="domain" description="CN hydrolase" evidence="9">
    <location>
        <begin position="177"/>
        <end position="418"/>
    </location>
</feature>
<reference evidence="10" key="1">
    <citation type="submission" date="2018-05" db="EMBL/GenBank/DDBJ databases">
        <authorList>
            <person name="Lanie J.A."/>
            <person name="Ng W.-L."/>
            <person name="Kazmierczak K.M."/>
            <person name="Andrzejewski T.M."/>
            <person name="Davidsen T.M."/>
            <person name="Wayne K.J."/>
            <person name="Tettelin H."/>
            <person name="Glass J.I."/>
            <person name="Rusch D."/>
            <person name="Podicherti R."/>
            <person name="Tsui H.-C.T."/>
            <person name="Winkler M.E."/>
        </authorList>
    </citation>
    <scope>NUCLEOTIDE SEQUENCE</scope>
</reference>
<keyword evidence="2" id="KW-1003">Cell membrane</keyword>
<keyword evidence="5 8" id="KW-1133">Transmembrane helix</keyword>
<dbReference type="PANTHER" id="PTHR38686:SF1">
    <property type="entry name" value="APOLIPOPROTEIN N-ACYLTRANSFERASE"/>
    <property type="match status" value="1"/>
</dbReference>